<evidence type="ECO:0000313" key="2">
    <source>
        <dbReference type="Proteomes" id="UP000317093"/>
    </source>
</evidence>
<protein>
    <submittedName>
        <fullName evidence="1">Gluconate 5-dehydrogenase</fullName>
    </submittedName>
</protein>
<organism evidence="1 2">
    <name type="scientific">Kolteria novifilia</name>
    <dbReference type="NCBI Taxonomy" id="2527975"/>
    <lineage>
        <taxon>Bacteria</taxon>
        <taxon>Pseudomonadati</taxon>
        <taxon>Planctomycetota</taxon>
        <taxon>Planctomycetia</taxon>
        <taxon>Kolteriales</taxon>
        <taxon>Kolteriaceae</taxon>
        <taxon>Kolteria</taxon>
    </lineage>
</organism>
<dbReference type="Gene3D" id="3.40.50.720">
    <property type="entry name" value="NAD(P)-binding Rossmann-like Domain"/>
    <property type="match status" value="1"/>
</dbReference>
<name>A0A518AZZ7_9BACT</name>
<proteinExistence type="predicted"/>
<dbReference type="EMBL" id="CP036279">
    <property type="protein sequence ID" value="QDU60307.1"/>
    <property type="molecule type" value="Genomic_DNA"/>
</dbReference>
<dbReference type="InterPro" id="IPR036291">
    <property type="entry name" value="NAD(P)-bd_dom_sf"/>
</dbReference>
<dbReference type="SUPFAM" id="SSF51735">
    <property type="entry name" value="NAD(P)-binding Rossmann-fold domains"/>
    <property type="match status" value="1"/>
</dbReference>
<dbReference type="InterPro" id="IPR002347">
    <property type="entry name" value="SDR_fam"/>
</dbReference>
<dbReference type="OrthoDB" id="9803333at2"/>
<dbReference type="Pfam" id="PF13561">
    <property type="entry name" value="adh_short_C2"/>
    <property type="match status" value="1"/>
</dbReference>
<dbReference type="Proteomes" id="UP000317093">
    <property type="component" value="Chromosome"/>
</dbReference>
<sequence>MKKSWKSLDFLKNSSSSPRALIESEKHQHPNIHVAQVQEVAEATRQRIALKRFGQEIAKAALFLASDDSSYVAGEELVVDGGIAQT</sequence>
<reference evidence="1 2" key="1">
    <citation type="submission" date="2019-02" db="EMBL/GenBank/DDBJ databases">
        <title>Deep-cultivation of Planctomycetes and their phenomic and genomic characterization uncovers novel biology.</title>
        <authorList>
            <person name="Wiegand S."/>
            <person name="Jogler M."/>
            <person name="Boedeker C."/>
            <person name="Pinto D."/>
            <person name="Vollmers J."/>
            <person name="Rivas-Marin E."/>
            <person name="Kohn T."/>
            <person name="Peeters S.H."/>
            <person name="Heuer A."/>
            <person name="Rast P."/>
            <person name="Oberbeckmann S."/>
            <person name="Bunk B."/>
            <person name="Jeske O."/>
            <person name="Meyerdierks A."/>
            <person name="Storesund J.E."/>
            <person name="Kallscheuer N."/>
            <person name="Luecker S."/>
            <person name="Lage O.M."/>
            <person name="Pohl T."/>
            <person name="Merkel B.J."/>
            <person name="Hornburger P."/>
            <person name="Mueller R.-W."/>
            <person name="Bruemmer F."/>
            <person name="Labrenz M."/>
            <person name="Spormann A.M."/>
            <person name="Op den Camp H."/>
            <person name="Overmann J."/>
            <person name="Amann R."/>
            <person name="Jetten M.S.M."/>
            <person name="Mascher T."/>
            <person name="Medema M.H."/>
            <person name="Devos D.P."/>
            <person name="Kaster A.-K."/>
            <person name="Ovreas L."/>
            <person name="Rohde M."/>
            <person name="Galperin M.Y."/>
            <person name="Jogler C."/>
        </authorList>
    </citation>
    <scope>NUCLEOTIDE SEQUENCE [LARGE SCALE GENOMIC DNA]</scope>
    <source>
        <strain evidence="1 2">Pan216</strain>
    </source>
</reference>
<gene>
    <name evidence="1" type="ORF">Pan216_11460</name>
</gene>
<dbReference type="AlphaFoldDB" id="A0A518AZZ7"/>
<keyword evidence="2" id="KW-1185">Reference proteome</keyword>
<evidence type="ECO:0000313" key="1">
    <source>
        <dbReference type="EMBL" id="QDU60307.1"/>
    </source>
</evidence>
<dbReference type="KEGG" id="knv:Pan216_11460"/>
<accession>A0A518AZZ7</accession>